<feature type="chain" id="PRO_5032386907" description="Lipoprotein" evidence="1">
    <location>
        <begin position="20"/>
        <end position="282"/>
    </location>
</feature>
<protein>
    <recommendedName>
        <fullName evidence="4">Lipoprotein</fullName>
    </recommendedName>
</protein>
<comment type="caution">
    <text evidence="2">The sequence shown here is derived from an EMBL/GenBank/DDBJ whole genome shotgun (WGS) entry which is preliminary data.</text>
</comment>
<name>A0A844ZXF0_9SPHN</name>
<dbReference type="RefSeq" id="WP_131452291.1">
    <property type="nucleotide sequence ID" value="NZ_BMJK01000001.1"/>
</dbReference>
<dbReference type="AlphaFoldDB" id="A0A844ZXF0"/>
<dbReference type="EMBL" id="WTYH01000001">
    <property type="protein sequence ID" value="MXO92971.1"/>
    <property type="molecule type" value="Genomic_DNA"/>
</dbReference>
<dbReference type="PROSITE" id="PS51257">
    <property type="entry name" value="PROKAR_LIPOPROTEIN"/>
    <property type="match status" value="1"/>
</dbReference>
<evidence type="ECO:0000313" key="3">
    <source>
        <dbReference type="Proteomes" id="UP000460626"/>
    </source>
</evidence>
<evidence type="ECO:0000256" key="1">
    <source>
        <dbReference type="SAM" id="SignalP"/>
    </source>
</evidence>
<reference evidence="2 3" key="1">
    <citation type="submission" date="2019-12" db="EMBL/GenBank/DDBJ databases">
        <title>Genomic-based taxomic classification of the family Erythrobacteraceae.</title>
        <authorList>
            <person name="Xu L."/>
        </authorList>
    </citation>
    <scope>NUCLEOTIDE SEQUENCE [LARGE SCALE GENOMIC DNA]</scope>
    <source>
        <strain evidence="2 3">RC4-10-4</strain>
    </source>
</reference>
<keyword evidence="1" id="KW-0732">Signal</keyword>
<proteinExistence type="predicted"/>
<dbReference type="OrthoDB" id="7402425at2"/>
<keyword evidence="3" id="KW-1185">Reference proteome</keyword>
<organism evidence="2 3">
    <name type="scientific">Aurantiacibacter arachoides</name>
    <dbReference type="NCBI Taxonomy" id="1850444"/>
    <lineage>
        <taxon>Bacteria</taxon>
        <taxon>Pseudomonadati</taxon>
        <taxon>Pseudomonadota</taxon>
        <taxon>Alphaproteobacteria</taxon>
        <taxon>Sphingomonadales</taxon>
        <taxon>Erythrobacteraceae</taxon>
        <taxon>Aurantiacibacter</taxon>
    </lineage>
</organism>
<evidence type="ECO:0000313" key="2">
    <source>
        <dbReference type="EMBL" id="MXO92971.1"/>
    </source>
</evidence>
<feature type="signal peptide" evidence="1">
    <location>
        <begin position="1"/>
        <end position="19"/>
    </location>
</feature>
<dbReference type="Proteomes" id="UP000460626">
    <property type="component" value="Unassembled WGS sequence"/>
</dbReference>
<sequence>MKHLVVSAIVMLAACGADAVPQAPEPSQSMRGYATQIEAPAPDYRAIIRDMQVVDFSGTSRAASARAPADAGAVGEQWLARLTERGVLDGYGRSGKAESDPVSSISLNMTADDFDAWVAENGWTVPRHIDWNFAPDLVRPRVSEAASGGIRLWPASEARTGLQLQAADSGRILLRDGCFYLDRQGVETLAWFHAETGLDVDAQGYYVLVNRMTGQVEGRLGETFVWSAPNPITPGGPSMEALRSACGDGEISTVANPTATARMEAMYPQPRAPDAAPPPDIH</sequence>
<accession>A0A844ZXF0</accession>
<evidence type="ECO:0008006" key="4">
    <source>
        <dbReference type="Google" id="ProtNLM"/>
    </source>
</evidence>
<gene>
    <name evidence="2" type="ORF">GRI62_05045</name>
</gene>